<dbReference type="InterPro" id="IPR058588">
    <property type="entry name" value="E2-CBASS"/>
</dbReference>
<evidence type="ECO:0000313" key="3">
    <source>
        <dbReference type="Proteomes" id="UP001501333"/>
    </source>
</evidence>
<keyword evidence="3" id="KW-1185">Reference proteome</keyword>
<accession>A0ABP7XUT2</accession>
<evidence type="ECO:0000313" key="2">
    <source>
        <dbReference type="EMBL" id="GAA4126187.1"/>
    </source>
</evidence>
<dbReference type="Proteomes" id="UP001501333">
    <property type="component" value="Unassembled WGS sequence"/>
</dbReference>
<dbReference type="Pfam" id="PF26395">
    <property type="entry name" value="E2-CBASS"/>
    <property type="match status" value="1"/>
</dbReference>
<dbReference type="EMBL" id="BAABAO010000003">
    <property type="protein sequence ID" value="GAA4126187.1"/>
    <property type="molecule type" value="Genomic_DNA"/>
</dbReference>
<protein>
    <recommendedName>
        <fullName evidence="1">Type II CBASS E2 protein domain-containing protein</fullName>
    </recommendedName>
</protein>
<proteinExistence type="predicted"/>
<dbReference type="RefSeq" id="WP_229352871.1">
    <property type="nucleotide sequence ID" value="NZ_BAABAO010000003.1"/>
</dbReference>
<feature type="domain" description="Type II CBASS E2 protein" evidence="1">
    <location>
        <begin position="30"/>
        <end position="143"/>
    </location>
</feature>
<organism evidence="2 3">
    <name type="scientific">Flavobacterium chungbukense</name>
    <dbReference type="NCBI Taxonomy" id="877464"/>
    <lineage>
        <taxon>Bacteria</taxon>
        <taxon>Pseudomonadati</taxon>
        <taxon>Bacteroidota</taxon>
        <taxon>Flavobacteriia</taxon>
        <taxon>Flavobacteriales</taxon>
        <taxon>Flavobacteriaceae</taxon>
        <taxon>Flavobacterium</taxon>
    </lineage>
</organism>
<evidence type="ECO:0000259" key="1">
    <source>
        <dbReference type="Pfam" id="PF26395"/>
    </source>
</evidence>
<reference evidence="3" key="1">
    <citation type="journal article" date="2019" name="Int. J. Syst. Evol. Microbiol.">
        <title>The Global Catalogue of Microorganisms (GCM) 10K type strain sequencing project: providing services to taxonomists for standard genome sequencing and annotation.</title>
        <authorList>
            <consortium name="The Broad Institute Genomics Platform"/>
            <consortium name="The Broad Institute Genome Sequencing Center for Infectious Disease"/>
            <person name="Wu L."/>
            <person name="Ma J."/>
        </authorList>
    </citation>
    <scope>NUCLEOTIDE SEQUENCE [LARGE SCALE GENOMIC DNA]</scope>
    <source>
        <strain evidence="3">JCM 17386</strain>
    </source>
</reference>
<sequence>MEIMDFMLSPKERAQKFWAGFLYKTLIECERKFKWIKFEVHGKSLEGKGTLEWNNRKYDFTIFCSPFLQGRFERITVETKNLKKSFDTHFNADGTLCLYHPIKDLKGRPYIELIDVIPWISEWVYYYDKYLEHKVWIGPEHPHNSN</sequence>
<name>A0ABP7XUT2_9FLAO</name>
<comment type="caution">
    <text evidence="2">The sequence shown here is derived from an EMBL/GenBank/DDBJ whole genome shotgun (WGS) entry which is preliminary data.</text>
</comment>
<gene>
    <name evidence="2" type="ORF">GCM10022250_12690</name>
</gene>